<sequence length="80" mass="8926">MEGGLDVEDGDVSQSVNACSLHFRLILDKLRMIAWDYLEQAPRWLVSVRSGGVIKLMKLETVLCDRGNHGSVSRANVKIQ</sequence>
<evidence type="ECO:0000313" key="2">
    <source>
        <dbReference type="WBParaSite" id="maker-E.canG7_contigs_5841-snap-gene-0.2-mRNA-1"/>
    </source>
</evidence>
<organism evidence="1 2">
    <name type="scientific">Echinococcus canadensis</name>
    <dbReference type="NCBI Taxonomy" id="519352"/>
    <lineage>
        <taxon>Eukaryota</taxon>
        <taxon>Metazoa</taxon>
        <taxon>Spiralia</taxon>
        <taxon>Lophotrochozoa</taxon>
        <taxon>Platyhelminthes</taxon>
        <taxon>Cestoda</taxon>
        <taxon>Eucestoda</taxon>
        <taxon>Cyclophyllidea</taxon>
        <taxon>Taeniidae</taxon>
        <taxon>Echinococcus</taxon>
        <taxon>Echinococcus canadensis group</taxon>
    </lineage>
</organism>
<protein>
    <submittedName>
        <fullName evidence="2">Uncharacterized protein</fullName>
    </submittedName>
</protein>
<dbReference type="WBParaSite" id="maker-E.canG7_contigs_5841-snap-gene-0.2-mRNA-1">
    <property type="protein sequence ID" value="maker-E.canG7_contigs_5841-snap-gene-0.2-mRNA-1"/>
    <property type="gene ID" value="EcG7_08867"/>
</dbReference>
<name>A0A915EZF6_9CEST</name>
<reference evidence="2" key="1">
    <citation type="submission" date="2022-11" db="UniProtKB">
        <authorList>
            <consortium name="WormBaseParasite"/>
        </authorList>
    </citation>
    <scope>IDENTIFICATION</scope>
</reference>
<accession>A0A915EZF6</accession>
<proteinExistence type="predicted"/>
<evidence type="ECO:0000313" key="1">
    <source>
        <dbReference type="Proteomes" id="UP000887562"/>
    </source>
</evidence>
<keyword evidence="1" id="KW-1185">Reference proteome</keyword>
<dbReference type="AlphaFoldDB" id="A0A915EZF6"/>
<dbReference type="Proteomes" id="UP000887562">
    <property type="component" value="Unplaced"/>
</dbReference>